<sequence length="910" mass="102336">MKLINRKLVYGLIGGLIIMAGLLYLVLKPTGNQEVKFKKANELIQIGNSHYTIAFNSTTGGIEYILDAKTKQNITGENRGGTLWWAFMDNDAPHNSLTDSKFSYNWSKKKDELALHYTGPVNVDVTVNFTANNRIYMQANVKNQTKDILKSFRFPYELKVTANQVVDGMLPMIPGARLASEFFEENISFDDQYPGVMFAAYVALKTKGSSLALYDLNTKPLATVNVGFSGQNDDPGKSGIIHNYKTWIEPEKSWKSPTIVMEIGGEYSDSIKSYRELNQIDKFPAISEKLGKDWPQYAQLPMLKLDISAQKEASWDTLKANVVDKLDYGSMLHLVGFQTGGHDENYPDFIPPDPQWGSPEALKTFIQAAKDKGNRIVPYTNFSWWGVNSSTLNTLPAASPLTEIAVKMVDTTNIKEDYGPHSGYVMNINDPFVTSRIADEHKKLLDAGMDGVFEDQWGIRNAPYVYNKSIPANTDPSNAYFEGVRNYFAASSSQKMYTEDGTDVLAEHTTGFMGTNYLWDKLGYRANTVLFTEYYPLVGMLERDKVMLYQHDLAKETMTDNKDMLRWNVAMGYNLSGDLFNGIDNDWIRLIQIFQKYVLANYGDAIVKDYKQLTPKQTLTDFGPYKVTANWDLDNAYVMSPELSLSPGGFDIASADSLVRAGSYSRYNGVDLDTGEHNLVEIRDEKQIRVFQPVGSDTSLKVKKIKAWTHVQASAFKADGTKIADIPVEENGEDIKFDYISKILEQQVAYVELINSTKLSEIKDVPFHKVKFELNLALKMPALSTSDATMQLPASLATDGDSFTYWESAKDIFPQTLSVNLGKMNKVSKITLKLPPKDDWATRDQEIQVQSSSDGVKYTELIPVKVYSFDPKVLNVVEIPFKPTETQYLQLIITNNTGWPAAQISEFEVR</sequence>
<keyword evidence="1" id="KW-0472">Membrane</keyword>
<gene>
    <name evidence="3" type="ORF">EHS13_05415</name>
</gene>
<dbReference type="EMBL" id="CP034235">
    <property type="protein sequence ID" value="QGQ94384.1"/>
    <property type="molecule type" value="Genomic_DNA"/>
</dbReference>
<feature type="domain" description="F5/8 type C" evidence="2">
    <location>
        <begin position="767"/>
        <end position="910"/>
    </location>
</feature>
<evidence type="ECO:0000313" key="4">
    <source>
        <dbReference type="Proteomes" id="UP000426246"/>
    </source>
</evidence>
<organism evidence="3 4">
    <name type="scientific">Paenibacillus psychroresistens</name>
    <dbReference type="NCBI Taxonomy" id="1778678"/>
    <lineage>
        <taxon>Bacteria</taxon>
        <taxon>Bacillati</taxon>
        <taxon>Bacillota</taxon>
        <taxon>Bacilli</taxon>
        <taxon>Bacillales</taxon>
        <taxon>Paenibacillaceae</taxon>
        <taxon>Paenibacillus</taxon>
    </lineage>
</organism>
<dbReference type="Pfam" id="PF19773">
    <property type="entry name" value="DUF6259"/>
    <property type="match status" value="1"/>
</dbReference>
<protein>
    <submittedName>
        <fullName evidence="3">Discoidin domain-containing protein</fullName>
    </submittedName>
</protein>
<evidence type="ECO:0000313" key="3">
    <source>
        <dbReference type="EMBL" id="QGQ94384.1"/>
    </source>
</evidence>
<feature type="transmembrane region" description="Helical" evidence="1">
    <location>
        <begin position="7"/>
        <end position="27"/>
    </location>
</feature>
<dbReference type="InterPro" id="IPR000421">
    <property type="entry name" value="FA58C"/>
</dbReference>
<proteinExistence type="predicted"/>
<dbReference type="SUPFAM" id="SSF51445">
    <property type="entry name" value="(Trans)glycosidases"/>
    <property type="match status" value="1"/>
</dbReference>
<dbReference type="InterPro" id="IPR046226">
    <property type="entry name" value="DUF6259"/>
</dbReference>
<evidence type="ECO:0000256" key="1">
    <source>
        <dbReference type="SAM" id="Phobius"/>
    </source>
</evidence>
<keyword evidence="1" id="KW-1133">Transmembrane helix</keyword>
<keyword evidence="1" id="KW-0812">Transmembrane</keyword>
<dbReference type="SUPFAM" id="SSF49785">
    <property type="entry name" value="Galactose-binding domain-like"/>
    <property type="match status" value="1"/>
</dbReference>
<dbReference type="RefSeq" id="WP_155699386.1">
    <property type="nucleotide sequence ID" value="NZ_CP034235.1"/>
</dbReference>
<accession>A0A6B8RF90</accession>
<dbReference type="InterPro" id="IPR017853">
    <property type="entry name" value="GH"/>
</dbReference>
<dbReference type="InterPro" id="IPR008979">
    <property type="entry name" value="Galactose-bd-like_sf"/>
</dbReference>
<evidence type="ECO:0000259" key="2">
    <source>
        <dbReference type="PROSITE" id="PS50022"/>
    </source>
</evidence>
<name>A0A6B8RF90_9BACL</name>
<dbReference type="AlphaFoldDB" id="A0A6B8RF90"/>
<dbReference type="Gene3D" id="3.20.20.80">
    <property type="entry name" value="Glycosidases"/>
    <property type="match status" value="1"/>
</dbReference>
<dbReference type="PROSITE" id="PS50022">
    <property type="entry name" value="FA58C_3"/>
    <property type="match status" value="1"/>
</dbReference>
<dbReference type="KEGG" id="ppsc:EHS13_05415"/>
<dbReference type="OrthoDB" id="3884309at2"/>
<dbReference type="Pfam" id="PF00754">
    <property type="entry name" value="F5_F8_type_C"/>
    <property type="match status" value="1"/>
</dbReference>
<keyword evidence="4" id="KW-1185">Reference proteome</keyword>
<reference evidence="4" key="1">
    <citation type="submission" date="2018-11" db="EMBL/GenBank/DDBJ databases">
        <title>Complete genome sequence of Paenibacillus sp. ML311-T8.</title>
        <authorList>
            <person name="Nam Y.-D."/>
            <person name="Kang J."/>
            <person name="Chung W.-H."/>
            <person name="Park Y.S."/>
        </authorList>
    </citation>
    <scope>NUCLEOTIDE SEQUENCE [LARGE SCALE GENOMIC DNA]</scope>
    <source>
        <strain evidence="4">ML311-T8</strain>
    </source>
</reference>
<dbReference type="Gene3D" id="2.60.120.260">
    <property type="entry name" value="Galactose-binding domain-like"/>
    <property type="match status" value="1"/>
</dbReference>
<dbReference type="Proteomes" id="UP000426246">
    <property type="component" value="Chromosome"/>
</dbReference>